<dbReference type="Proteomes" id="UP000008311">
    <property type="component" value="Unassembled WGS sequence"/>
</dbReference>
<accession>B9SM32</accession>
<organism evidence="1 2">
    <name type="scientific">Ricinus communis</name>
    <name type="common">Castor bean</name>
    <dbReference type="NCBI Taxonomy" id="3988"/>
    <lineage>
        <taxon>Eukaryota</taxon>
        <taxon>Viridiplantae</taxon>
        <taxon>Streptophyta</taxon>
        <taxon>Embryophyta</taxon>
        <taxon>Tracheophyta</taxon>
        <taxon>Spermatophyta</taxon>
        <taxon>Magnoliopsida</taxon>
        <taxon>eudicotyledons</taxon>
        <taxon>Gunneridae</taxon>
        <taxon>Pentapetalae</taxon>
        <taxon>rosids</taxon>
        <taxon>fabids</taxon>
        <taxon>Malpighiales</taxon>
        <taxon>Euphorbiaceae</taxon>
        <taxon>Acalyphoideae</taxon>
        <taxon>Acalypheae</taxon>
        <taxon>Ricinus</taxon>
    </lineage>
</organism>
<dbReference type="EMBL" id="EQ974024">
    <property type="protein sequence ID" value="EEF35351.1"/>
    <property type="molecule type" value="Genomic_DNA"/>
</dbReference>
<proteinExistence type="predicted"/>
<dbReference type="AlphaFoldDB" id="B9SM32"/>
<protein>
    <recommendedName>
        <fullName evidence="3">Reverse transcriptase zinc-binding domain-containing protein</fullName>
    </recommendedName>
</protein>
<evidence type="ECO:0008006" key="3">
    <source>
        <dbReference type="Google" id="ProtNLM"/>
    </source>
</evidence>
<dbReference type="eggNOG" id="KOG1075">
    <property type="taxonomic scope" value="Eukaryota"/>
</dbReference>
<reference evidence="2" key="1">
    <citation type="journal article" date="2010" name="Nat. Biotechnol.">
        <title>Draft genome sequence of the oilseed species Ricinus communis.</title>
        <authorList>
            <person name="Chan A.P."/>
            <person name="Crabtree J."/>
            <person name="Zhao Q."/>
            <person name="Lorenzi H."/>
            <person name="Orvis J."/>
            <person name="Puiu D."/>
            <person name="Melake-Berhan A."/>
            <person name="Jones K.M."/>
            <person name="Redman J."/>
            <person name="Chen G."/>
            <person name="Cahoon E.B."/>
            <person name="Gedil M."/>
            <person name="Stanke M."/>
            <person name="Haas B.J."/>
            <person name="Wortman J.R."/>
            <person name="Fraser-Liggett C.M."/>
            <person name="Ravel J."/>
            <person name="Rabinowicz P.D."/>
        </authorList>
    </citation>
    <scope>NUCLEOTIDE SEQUENCE [LARGE SCALE GENOMIC DNA]</scope>
    <source>
        <strain evidence="2">cv. Hale</strain>
    </source>
</reference>
<sequence length="63" mass="7261">MAKLPSSTCGVVDRLIRNFIWGRNEDKEKLHLVKWSNICQPKKRGLGLRASQPFNEALLVKLR</sequence>
<dbReference type="InParanoid" id="B9SM32"/>
<evidence type="ECO:0000313" key="2">
    <source>
        <dbReference type="Proteomes" id="UP000008311"/>
    </source>
</evidence>
<name>B9SM32_RICCO</name>
<evidence type="ECO:0000313" key="1">
    <source>
        <dbReference type="EMBL" id="EEF35351.1"/>
    </source>
</evidence>
<gene>
    <name evidence="1" type="ORF">RCOM_0834200</name>
</gene>
<keyword evidence="2" id="KW-1185">Reference proteome</keyword>